<organism evidence="3 4">
    <name type="scientific">Tuber borchii</name>
    <name type="common">White truffle</name>
    <dbReference type="NCBI Taxonomy" id="42251"/>
    <lineage>
        <taxon>Eukaryota</taxon>
        <taxon>Fungi</taxon>
        <taxon>Dikarya</taxon>
        <taxon>Ascomycota</taxon>
        <taxon>Pezizomycotina</taxon>
        <taxon>Pezizomycetes</taxon>
        <taxon>Pezizales</taxon>
        <taxon>Tuberaceae</taxon>
        <taxon>Tuber</taxon>
    </lineage>
</organism>
<dbReference type="EMBL" id="NESQ01000099">
    <property type="protein sequence ID" value="PUU79129.1"/>
    <property type="molecule type" value="Genomic_DNA"/>
</dbReference>
<feature type="compositionally biased region" description="Polar residues" evidence="1">
    <location>
        <begin position="106"/>
        <end position="120"/>
    </location>
</feature>
<keyword evidence="2" id="KW-0472">Membrane</keyword>
<dbReference type="Proteomes" id="UP000244722">
    <property type="component" value="Unassembled WGS sequence"/>
</dbReference>
<comment type="caution">
    <text evidence="3">The sequence shown here is derived from an EMBL/GenBank/DDBJ whole genome shotgun (WGS) entry which is preliminary data.</text>
</comment>
<dbReference type="AlphaFoldDB" id="A0A2T6ZUF9"/>
<dbReference type="OrthoDB" id="3254104at2759"/>
<sequence length="207" mass="22781">MLSTLFGVYGKKYDPGEEKWSGTAISGVTLSGVFILFYGAAALTGQRRIDLIRQRDRNVCVLREELENPDLIPDEEHTRRQLLTLLMAPSQNPKKLSAPKAAFHSSAETSRNASMDQSRGPSGDYSGDHSGDQSRNSSHEVRTTPTPRPSHDMGVRRESVVENGGGLGLPASLRLEQEFRRSGIIMRATLGHDEEIGGDYCPEHYGL</sequence>
<proteinExistence type="predicted"/>
<keyword evidence="2" id="KW-0812">Transmembrane</keyword>
<evidence type="ECO:0000313" key="3">
    <source>
        <dbReference type="EMBL" id="PUU79129.1"/>
    </source>
</evidence>
<name>A0A2T6ZUF9_TUBBO</name>
<gene>
    <name evidence="3" type="ORF">B9Z19DRAFT_1064485</name>
</gene>
<feature type="region of interest" description="Disordered" evidence="1">
    <location>
        <begin position="89"/>
        <end position="156"/>
    </location>
</feature>
<keyword evidence="2" id="KW-1133">Transmembrane helix</keyword>
<keyword evidence="4" id="KW-1185">Reference proteome</keyword>
<feature type="compositionally biased region" description="Basic and acidic residues" evidence="1">
    <location>
        <begin position="126"/>
        <end position="142"/>
    </location>
</feature>
<evidence type="ECO:0000256" key="2">
    <source>
        <dbReference type="SAM" id="Phobius"/>
    </source>
</evidence>
<protein>
    <submittedName>
        <fullName evidence="3">Uncharacterized protein</fullName>
    </submittedName>
</protein>
<accession>A0A2T6ZUF9</accession>
<feature type="transmembrane region" description="Helical" evidence="2">
    <location>
        <begin position="20"/>
        <end position="45"/>
    </location>
</feature>
<evidence type="ECO:0000256" key="1">
    <source>
        <dbReference type="SAM" id="MobiDB-lite"/>
    </source>
</evidence>
<evidence type="ECO:0000313" key="4">
    <source>
        <dbReference type="Proteomes" id="UP000244722"/>
    </source>
</evidence>
<reference evidence="3 4" key="1">
    <citation type="submission" date="2017-04" db="EMBL/GenBank/DDBJ databases">
        <title>Draft genome sequence of Tuber borchii Vittad., a whitish edible truffle.</title>
        <authorList>
            <consortium name="DOE Joint Genome Institute"/>
            <person name="Murat C."/>
            <person name="Kuo A."/>
            <person name="Barry K.W."/>
            <person name="Clum A."/>
            <person name="Dockter R.B."/>
            <person name="Fauchery L."/>
            <person name="Iotti M."/>
            <person name="Kohler A."/>
            <person name="Labutti K."/>
            <person name="Lindquist E.A."/>
            <person name="Lipzen A."/>
            <person name="Ohm R.A."/>
            <person name="Wang M."/>
            <person name="Grigoriev I.V."/>
            <person name="Zambonelli A."/>
            <person name="Martin F.M."/>
        </authorList>
    </citation>
    <scope>NUCLEOTIDE SEQUENCE [LARGE SCALE GENOMIC DNA]</scope>
    <source>
        <strain evidence="3 4">Tbo3840</strain>
    </source>
</reference>